<dbReference type="InterPro" id="IPR023365">
    <property type="entry name" value="Sortase_dom-sf"/>
</dbReference>
<feature type="active site" description="Acyl-thioester intermediate" evidence="2">
    <location>
        <position position="222"/>
    </location>
</feature>
<feature type="active site" description="Proton donor/acceptor" evidence="2">
    <location>
        <position position="160"/>
    </location>
</feature>
<dbReference type="Pfam" id="PF04203">
    <property type="entry name" value="Sortase"/>
    <property type="match status" value="1"/>
</dbReference>
<proteinExistence type="predicted"/>
<feature type="transmembrane region" description="Helical" evidence="4">
    <location>
        <begin position="12"/>
        <end position="35"/>
    </location>
</feature>
<keyword evidence="1" id="KW-0378">Hydrolase</keyword>
<dbReference type="RefSeq" id="WP_146622468.1">
    <property type="nucleotide sequence ID" value="NZ_BJCC01000014.1"/>
</dbReference>
<dbReference type="AlphaFoldDB" id="A0A4P5P869"/>
<keyword evidence="3" id="KW-0175">Coiled coil</keyword>
<gene>
    <name evidence="5" type="ORF">NRIC_19210</name>
</gene>
<evidence type="ECO:0000256" key="4">
    <source>
        <dbReference type="SAM" id="Phobius"/>
    </source>
</evidence>
<reference evidence="6" key="1">
    <citation type="submission" date="2019-02" db="EMBL/GenBank/DDBJ databases">
        <title>Draft genome sequence of Enterococcus sp. Gos25-1.</title>
        <authorList>
            <person name="Tanaka N."/>
            <person name="Shiwa Y."/>
            <person name="Fujita N."/>
        </authorList>
    </citation>
    <scope>NUCLEOTIDE SEQUENCE [LARGE SCALE GENOMIC DNA]</scope>
    <source>
        <strain evidence="6">Gos25-1</strain>
    </source>
</reference>
<name>A0A4P5P869_9ENTE</name>
<accession>A0A4P5P869</accession>
<evidence type="ECO:0000256" key="3">
    <source>
        <dbReference type="SAM" id="Coils"/>
    </source>
</evidence>
<evidence type="ECO:0008006" key="7">
    <source>
        <dbReference type="Google" id="ProtNLM"/>
    </source>
</evidence>
<dbReference type="Proteomes" id="UP000290567">
    <property type="component" value="Unassembled WGS sequence"/>
</dbReference>
<comment type="caution">
    <text evidence="5">The sequence shown here is derived from an EMBL/GenBank/DDBJ whole genome shotgun (WGS) entry which is preliminary data.</text>
</comment>
<dbReference type="Gene3D" id="2.40.260.10">
    <property type="entry name" value="Sortase"/>
    <property type="match status" value="1"/>
</dbReference>
<evidence type="ECO:0000313" key="6">
    <source>
        <dbReference type="Proteomes" id="UP000290567"/>
    </source>
</evidence>
<feature type="coiled-coil region" evidence="3">
    <location>
        <begin position="48"/>
        <end position="78"/>
    </location>
</feature>
<keyword evidence="6" id="KW-1185">Reference proteome</keyword>
<keyword evidence="4" id="KW-1133">Transmembrane helix</keyword>
<dbReference type="InterPro" id="IPR005754">
    <property type="entry name" value="Sortase"/>
</dbReference>
<organism evidence="5 6">
    <name type="scientific">Enterococcus florum</name>
    <dbReference type="NCBI Taxonomy" id="2480627"/>
    <lineage>
        <taxon>Bacteria</taxon>
        <taxon>Bacillati</taxon>
        <taxon>Bacillota</taxon>
        <taxon>Bacilli</taxon>
        <taxon>Lactobacillales</taxon>
        <taxon>Enterococcaceae</taxon>
        <taxon>Enterococcus</taxon>
    </lineage>
</organism>
<dbReference type="OrthoDB" id="1648028at2"/>
<feature type="transmembrane region" description="Helical" evidence="4">
    <location>
        <begin position="259"/>
        <end position="280"/>
    </location>
</feature>
<dbReference type="CDD" id="cd05827">
    <property type="entry name" value="Sortase_C"/>
    <property type="match status" value="1"/>
</dbReference>
<protein>
    <recommendedName>
        <fullName evidence="7">Class C sortase</fullName>
    </recommendedName>
</protein>
<dbReference type="NCBIfam" id="TIGR01076">
    <property type="entry name" value="sortase_fam"/>
    <property type="match status" value="1"/>
</dbReference>
<keyword evidence="4" id="KW-0812">Transmembrane</keyword>
<evidence type="ECO:0000313" key="5">
    <source>
        <dbReference type="EMBL" id="GCF94030.1"/>
    </source>
</evidence>
<sequence length="402" mass="46388">MKNKPTRTDKVNLGLKILMAVMFIIGFLIFMYPFVVDAVNNYVDQQRLTQVEQKMAKQSEKERKARIEELRKKNAENKTNIPGAGDFEDPFEHALRGTKSPKKEYYEEHTVGAIFIPKINVSLPIYDLTNDILLDKGATILQGTSFPIGGKNTHSVVTGHTGLPDKKLFTDLVELKKKDTFYLHIEGEKLAYRVEKIKTVKPNELDDLKIIPGKDLVTLLTCTPYGINSHRLLVTGHRTAYPKEAAEKEIKKAQSYHRWRVVLLIICCIFFLGCFFYFVWRKTVLYQSKKRNFDLVFYLLENGQPVAGVPFQLTTRRGKDPVYIDGELQNTVSDSEGRILFENIPGDIYHLISENEVPKIKGKVWKLSDKQFKIITQRKYLIKEKVEKQMIYQVDRKGKKHG</sequence>
<evidence type="ECO:0000256" key="1">
    <source>
        <dbReference type="ARBA" id="ARBA00022801"/>
    </source>
</evidence>
<dbReference type="GO" id="GO:0016787">
    <property type="term" value="F:hydrolase activity"/>
    <property type="evidence" value="ECO:0007669"/>
    <property type="project" value="UniProtKB-KW"/>
</dbReference>
<dbReference type="EMBL" id="BJCC01000014">
    <property type="protein sequence ID" value="GCF94030.1"/>
    <property type="molecule type" value="Genomic_DNA"/>
</dbReference>
<evidence type="ECO:0000256" key="2">
    <source>
        <dbReference type="PIRSR" id="PIRSR605754-1"/>
    </source>
</evidence>
<dbReference type="SUPFAM" id="SSF63817">
    <property type="entry name" value="Sortase"/>
    <property type="match status" value="1"/>
</dbReference>
<keyword evidence="4" id="KW-0472">Membrane</keyword>
<dbReference type="NCBIfam" id="NF033745">
    <property type="entry name" value="class_C_sortase"/>
    <property type="match status" value="1"/>
</dbReference>
<dbReference type="InterPro" id="IPR042002">
    <property type="entry name" value="Sortase_C"/>
</dbReference>